<dbReference type="Proteomes" id="UP000095287">
    <property type="component" value="Unplaced"/>
</dbReference>
<keyword evidence="2" id="KW-1185">Reference proteome</keyword>
<accession>A0A1I8AB67</accession>
<proteinExistence type="predicted"/>
<dbReference type="WBParaSite" id="L893_g3941.t1">
    <property type="protein sequence ID" value="L893_g3941.t1"/>
    <property type="gene ID" value="L893_g3941"/>
</dbReference>
<organism evidence="2 3">
    <name type="scientific">Steinernema glaseri</name>
    <dbReference type="NCBI Taxonomy" id="37863"/>
    <lineage>
        <taxon>Eukaryota</taxon>
        <taxon>Metazoa</taxon>
        <taxon>Ecdysozoa</taxon>
        <taxon>Nematoda</taxon>
        <taxon>Chromadorea</taxon>
        <taxon>Rhabditida</taxon>
        <taxon>Tylenchina</taxon>
        <taxon>Panagrolaimomorpha</taxon>
        <taxon>Strongyloidoidea</taxon>
        <taxon>Steinernematidae</taxon>
        <taxon>Steinernema</taxon>
    </lineage>
</organism>
<sequence length="133" mass="14658">MPEMAEEASDDQASASTTAPVDLKVPCADLTIPASAVQKLEQGITSKSDVTGFPGVSLGHHSSEPKSPEKMKMALLTPAKDNQAVLKALSMETPKHVQEAKWRKRQEQSEKKFNERLAKIKKRKMNDDDTVQK</sequence>
<name>A0A1I8AB67_9BILA</name>
<feature type="region of interest" description="Disordered" evidence="1">
    <location>
        <begin position="1"/>
        <end position="20"/>
    </location>
</feature>
<evidence type="ECO:0000313" key="3">
    <source>
        <dbReference type="WBParaSite" id="L893_g3941.t1"/>
    </source>
</evidence>
<dbReference type="AlphaFoldDB" id="A0A1I8AB67"/>
<evidence type="ECO:0000256" key="1">
    <source>
        <dbReference type="SAM" id="MobiDB-lite"/>
    </source>
</evidence>
<feature type="compositionally biased region" description="Acidic residues" evidence="1">
    <location>
        <begin position="1"/>
        <end position="10"/>
    </location>
</feature>
<feature type="compositionally biased region" description="Basic and acidic residues" evidence="1">
    <location>
        <begin position="94"/>
        <end position="118"/>
    </location>
</feature>
<protein>
    <submittedName>
        <fullName evidence="3">BZIP domain-containing protein</fullName>
    </submittedName>
</protein>
<reference evidence="3" key="1">
    <citation type="submission" date="2016-11" db="UniProtKB">
        <authorList>
            <consortium name="WormBaseParasite"/>
        </authorList>
    </citation>
    <scope>IDENTIFICATION</scope>
</reference>
<feature type="region of interest" description="Disordered" evidence="1">
    <location>
        <begin position="94"/>
        <end position="133"/>
    </location>
</feature>
<feature type="region of interest" description="Disordered" evidence="1">
    <location>
        <begin position="47"/>
        <end position="68"/>
    </location>
</feature>
<evidence type="ECO:0000313" key="2">
    <source>
        <dbReference type="Proteomes" id="UP000095287"/>
    </source>
</evidence>